<sequence length="51" mass="5440">MIQADHILPVEDVDGQAAIHVAGIPGPILRQESYADVKLRLMAVFGNDAIA</sequence>
<accession>A0ABP8MTM4</accession>
<evidence type="ECO:0000313" key="1">
    <source>
        <dbReference type="EMBL" id="GAA4454771.1"/>
    </source>
</evidence>
<dbReference type="Proteomes" id="UP001501175">
    <property type="component" value="Unassembled WGS sequence"/>
</dbReference>
<organism evidence="1 2">
    <name type="scientific">Nibrella saemangeumensis</name>
    <dbReference type="NCBI Taxonomy" id="1084526"/>
    <lineage>
        <taxon>Bacteria</taxon>
        <taxon>Pseudomonadati</taxon>
        <taxon>Bacteroidota</taxon>
        <taxon>Cytophagia</taxon>
        <taxon>Cytophagales</taxon>
        <taxon>Spirosomataceae</taxon>
        <taxon>Nibrella</taxon>
    </lineage>
</organism>
<comment type="caution">
    <text evidence="1">The sequence shown here is derived from an EMBL/GenBank/DDBJ whole genome shotgun (WGS) entry which is preliminary data.</text>
</comment>
<evidence type="ECO:0000313" key="2">
    <source>
        <dbReference type="Proteomes" id="UP001501175"/>
    </source>
</evidence>
<protein>
    <submittedName>
        <fullName evidence="1">Uncharacterized protein</fullName>
    </submittedName>
</protein>
<proteinExistence type="predicted"/>
<reference evidence="2" key="1">
    <citation type="journal article" date="2019" name="Int. J. Syst. Evol. Microbiol.">
        <title>The Global Catalogue of Microorganisms (GCM) 10K type strain sequencing project: providing services to taxonomists for standard genome sequencing and annotation.</title>
        <authorList>
            <consortium name="The Broad Institute Genomics Platform"/>
            <consortium name="The Broad Institute Genome Sequencing Center for Infectious Disease"/>
            <person name="Wu L."/>
            <person name="Ma J."/>
        </authorList>
    </citation>
    <scope>NUCLEOTIDE SEQUENCE [LARGE SCALE GENOMIC DNA]</scope>
    <source>
        <strain evidence="2">JCM 17927</strain>
    </source>
</reference>
<keyword evidence="2" id="KW-1185">Reference proteome</keyword>
<gene>
    <name evidence="1" type="ORF">GCM10023189_21680</name>
</gene>
<dbReference type="EMBL" id="BAABHD010000024">
    <property type="protein sequence ID" value="GAA4454771.1"/>
    <property type="molecule type" value="Genomic_DNA"/>
</dbReference>
<name>A0ABP8MTM4_9BACT</name>